<reference evidence="7 8" key="1">
    <citation type="submission" date="2019-05" db="EMBL/GenBank/DDBJ databases">
        <title>Genome sequence of Klebsiella sp strain TOUT106.</title>
        <authorList>
            <person name="Rahi P."/>
            <person name="Chaudhari D."/>
        </authorList>
    </citation>
    <scope>NUCLEOTIDE SEQUENCE [LARGE SCALE GENOMIC DNA]</scope>
    <source>
        <strain evidence="7 8">TOUT106</strain>
    </source>
</reference>
<organism evidence="7 8">
    <name type="scientific">Klebsiella indica</name>
    <dbReference type="NCBI Taxonomy" id="2582917"/>
    <lineage>
        <taxon>Bacteria</taxon>
        <taxon>Pseudomonadati</taxon>
        <taxon>Pseudomonadota</taxon>
        <taxon>Gammaproteobacteria</taxon>
        <taxon>Enterobacterales</taxon>
        <taxon>Enterobacteriaceae</taxon>
        <taxon>Klebsiella/Raoultella group</taxon>
        <taxon>Klebsiella</taxon>
    </lineage>
</organism>
<dbReference type="Pfam" id="PF00936">
    <property type="entry name" value="BMC"/>
    <property type="match status" value="1"/>
</dbReference>
<dbReference type="Proteomes" id="UP000307430">
    <property type="component" value="Unassembled WGS sequence"/>
</dbReference>
<evidence type="ECO:0000256" key="3">
    <source>
        <dbReference type="ARBA" id="ARBA00024446"/>
    </source>
</evidence>
<evidence type="ECO:0000259" key="6">
    <source>
        <dbReference type="PROSITE" id="PS51930"/>
    </source>
</evidence>
<dbReference type="PANTHER" id="PTHR33941:SF11">
    <property type="entry name" value="BACTERIAL MICROCOMPARTMENT SHELL PROTEIN PDUJ"/>
    <property type="match status" value="1"/>
</dbReference>
<dbReference type="InterPro" id="IPR000249">
    <property type="entry name" value="BMC_dom"/>
</dbReference>
<protein>
    <submittedName>
        <fullName evidence="7">BMC domain-containing protein</fullName>
    </submittedName>
</protein>
<keyword evidence="3" id="KW-1283">Bacterial microcompartment</keyword>
<accession>A0A5R9LGR3</accession>
<dbReference type="CDD" id="cd07045">
    <property type="entry name" value="BMC_CcmK_like"/>
    <property type="match status" value="1"/>
</dbReference>
<evidence type="ECO:0000256" key="5">
    <source>
        <dbReference type="SAM" id="MobiDB-lite"/>
    </source>
</evidence>
<dbReference type="PANTHER" id="PTHR33941">
    <property type="entry name" value="PROPANEDIOL UTILIZATION PROTEIN PDUA"/>
    <property type="match status" value="1"/>
</dbReference>
<dbReference type="SUPFAM" id="SSF143414">
    <property type="entry name" value="CcmK-like"/>
    <property type="match status" value="1"/>
</dbReference>
<name>A0A5R9LGR3_9ENTR</name>
<dbReference type="PROSITE" id="PS51930">
    <property type="entry name" value="BMC_2"/>
    <property type="match status" value="1"/>
</dbReference>
<gene>
    <name evidence="7" type="ORF">FE839_13040</name>
</gene>
<evidence type="ECO:0000256" key="1">
    <source>
        <dbReference type="ARBA" id="ARBA00004836"/>
    </source>
</evidence>
<comment type="similarity">
    <text evidence="4">Belongs to the bacterial microcompartments protein family.</text>
</comment>
<dbReference type="GO" id="GO:0031469">
    <property type="term" value="C:bacterial microcompartment"/>
    <property type="evidence" value="ECO:0007669"/>
    <property type="project" value="UniProtKB-SubCell"/>
</dbReference>
<comment type="caution">
    <text evidence="7">The sequence shown here is derived from an EMBL/GenBank/DDBJ whole genome shotgun (WGS) entry which is preliminary data.</text>
</comment>
<dbReference type="InterPro" id="IPR050575">
    <property type="entry name" value="BMC_shell"/>
</dbReference>
<evidence type="ECO:0000256" key="2">
    <source>
        <dbReference type="ARBA" id="ARBA00024322"/>
    </source>
</evidence>
<feature type="region of interest" description="Disordered" evidence="5">
    <location>
        <begin position="180"/>
        <end position="202"/>
    </location>
</feature>
<dbReference type="AlphaFoldDB" id="A0A5R9LGR3"/>
<feature type="region of interest" description="Disordered" evidence="5">
    <location>
        <begin position="100"/>
        <end position="120"/>
    </location>
</feature>
<feature type="compositionally biased region" description="Basic and acidic residues" evidence="5">
    <location>
        <begin position="180"/>
        <end position="191"/>
    </location>
</feature>
<keyword evidence="8" id="KW-1185">Reference proteome</keyword>
<dbReference type="SMART" id="SM00877">
    <property type="entry name" value="BMC"/>
    <property type="match status" value="1"/>
</dbReference>
<evidence type="ECO:0000256" key="4">
    <source>
        <dbReference type="PROSITE-ProRule" id="PRU01278"/>
    </source>
</evidence>
<comment type="pathway">
    <text evidence="1">Polyol metabolism; 1,2-propanediol degradation.</text>
</comment>
<dbReference type="Gene3D" id="3.30.70.1710">
    <property type="match status" value="1"/>
</dbReference>
<dbReference type="InterPro" id="IPR044872">
    <property type="entry name" value="CcmK/CsoS1_BMC"/>
</dbReference>
<evidence type="ECO:0000313" key="7">
    <source>
        <dbReference type="EMBL" id="TLV16743.1"/>
    </source>
</evidence>
<feature type="compositionally biased region" description="Basic residues" evidence="5">
    <location>
        <begin position="192"/>
        <end position="202"/>
    </location>
</feature>
<dbReference type="EMBL" id="VCHQ01000016">
    <property type="protein sequence ID" value="TLV16743.1"/>
    <property type="molecule type" value="Genomic_DNA"/>
</dbReference>
<evidence type="ECO:0000313" key="8">
    <source>
        <dbReference type="Proteomes" id="UP000307430"/>
    </source>
</evidence>
<proteinExistence type="inferred from homology"/>
<feature type="domain" description="BMC" evidence="6">
    <location>
        <begin position="5"/>
        <end position="90"/>
    </location>
</feature>
<comment type="subcellular location">
    <subcellularLocation>
        <location evidence="2">Bacterial microcompartment</location>
    </subcellularLocation>
</comment>
<sequence length="202" mass="20983">MAGQSLGLIETVGLTVAIEAADAAMKSANVDLIGYELTKGGGLVTVKLTGEIGAMNAAVSAGVAAANNVGSVYAWKVIARTATGIDELIASKETQGVAPQEPVKSVEAMKPVDQSSTPVEENKEAIIPVVNVEPDEIISDCLAQEENVVTDMADTVSPQPESELTQSGVEAVPASLLITEKAEKTANDNKKPLRARVKSTRR</sequence>
<dbReference type="InterPro" id="IPR037233">
    <property type="entry name" value="CcmK-like_sf"/>
</dbReference>